<dbReference type="OrthoDB" id="6145046at2759"/>
<reference evidence="1" key="1">
    <citation type="submission" date="2021-03" db="EMBL/GenBank/DDBJ databases">
        <authorList>
            <person name="Bekaert M."/>
        </authorList>
    </citation>
    <scope>NUCLEOTIDE SEQUENCE</scope>
</reference>
<protein>
    <submittedName>
        <fullName evidence="1">Uncharacterized protein</fullName>
    </submittedName>
</protein>
<dbReference type="AlphaFoldDB" id="A0A8S3V9M7"/>
<accession>A0A8S3V9M7</accession>
<evidence type="ECO:0000313" key="1">
    <source>
        <dbReference type="EMBL" id="CAG2253909.1"/>
    </source>
</evidence>
<evidence type="ECO:0000313" key="2">
    <source>
        <dbReference type="Proteomes" id="UP000683360"/>
    </source>
</evidence>
<organism evidence="1 2">
    <name type="scientific">Mytilus edulis</name>
    <name type="common">Blue mussel</name>
    <dbReference type="NCBI Taxonomy" id="6550"/>
    <lineage>
        <taxon>Eukaryota</taxon>
        <taxon>Metazoa</taxon>
        <taxon>Spiralia</taxon>
        <taxon>Lophotrochozoa</taxon>
        <taxon>Mollusca</taxon>
        <taxon>Bivalvia</taxon>
        <taxon>Autobranchia</taxon>
        <taxon>Pteriomorphia</taxon>
        <taxon>Mytilida</taxon>
        <taxon>Mytiloidea</taxon>
        <taxon>Mytilidae</taxon>
        <taxon>Mytilinae</taxon>
        <taxon>Mytilus</taxon>
    </lineage>
</organism>
<gene>
    <name evidence="1" type="ORF">MEDL_65432</name>
</gene>
<name>A0A8S3V9M7_MYTED</name>
<dbReference type="Proteomes" id="UP000683360">
    <property type="component" value="Unassembled WGS sequence"/>
</dbReference>
<sequence length="177" mass="19964">MVVCILSVNGYSFKRGAETLSEKEKGLLRRMGVGMAKAYFGEEGAKEGGEILDRCLNQPLRNIECCVKGEGQKICEREKLDDETCNKIERLIDETLEAGEALYMVGCLDMEGVTPSECAKELCMPYCEEECGDKSCDCDEECGNFGRFLEEEEEKEEKEEEEEKSKKTFNLIVFVPC</sequence>
<keyword evidence="2" id="KW-1185">Reference proteome</keyword>
<comment type="caution">
    <text evidence="1">The sequence shown here is derived from an EMBL/GenBank/DDBJ whole genome shotgun (WGS) entry which is preliminary data.</text>
</comment>
<dbReference type="EMBL" id="CAJPWZ010003190">
    <property type="protein sequence ID" value="CAG2253909.1"/>
    <property type="molecule type" value="Genomic_DNA"/>
</dbReference>
<proteinExistence type="predicted"/>